<keyword evidence="2" id="KW-0560">Oxidoreductase</keyword>
<dbReference type="Gene3D" id="3.20.20.70">
    <property type="entry name" value="Aldolase class I"/>
    <property type="match status" value="1"/>
</dbReference>
<evidence type="ECO:0000256" key="1">
    <source>
        <dbReference type="ARBA" id="ARBA00022630"/>
    </source>
</evidence>
<dbReference type="RefSeq" id="WP_008162270.1">
    <property type="nucleotide sequence ID" value="NZ_AGUF01000043.1"/>
</dbReference>
<dbReference type="EMBL" id="AGUF01000043">
    <property type="protein sequence ID" value="EHK66131.1"/>
    <property type="molecule type" value="Genomic_DNA"/>
</dbReference>
<dbReference type="PANTHER" id="PTHR43656:SF2">
    <property type="entry name" value="BINDING OXIDOREDUCTASE, PUTATIVE (AFU_ORTHOLOGUE AFUA_2G08260)-RELATED"/>
    <property type="match status" value="1"/>
</dbReference>
<gene>
    <name evidence="4" type="ORF">KYC_11763</name>
</gene>
<dbReference type="InterPro" id="IPR013785">
    <property type="entry name" value="Aldolase_TIM"/>
</dbReference>
<dbReference type="Proteomes" id="UP000003113">
    <property type="component" value="Unassembled WGS sequence"/>
</dbReference>
<organism evidence="4 5">
    <name type="scientific">Achromobacter arsenitoxydans SY8</name>
    <dbReference type="NCBI Taxonomy" id="477184"/>
    <lineage>
        <taxon>Bacteria</taxon>
        <taxon>Pseudomonadati</taxon>
        <taxon>Pseudomonadota</taxon>
        <taxon>Betaproteobacteria</taxon>
        <taxon>Burkholderiales</taxon>
        <taxon>Alcaligenaceae</taxon>
        <taxon>Achromobacter</taxon>
    </lineage>
</organism>
<dbReference type="PATRIC" id="fig|477184.5.peg.2336"/>
<dbReference type="InterPro" id="IPR001155">
    <property type="entry name" value="OxRdtase_FMN_N"/>
</dbReference>
<dbReference type="eggNOG" id="COG1902">
    <property type="taxonomic scope" value="Bacteria"/>
</dbReference>
<accession>H0F6F9</accession>
<feature type="domain" description="NADH:flavin oxidoreductase/NADH oxidase N-terminal" evidence="3">
    <location>
        <begin position="19"/>
        <end position="355"/>
    </location>
</feature>
<name>H0F6F9_9BURK</name>
<dbReference type="GO" id="GO:0010181">
    <property type="term" value="F:FMN binding"/>
    <property type="evidence" value="ECO:0007669"/>
    <property type="project" value="InterPro"/>
</dbReference>
<comment type="caution">
    <text evidence="4">The sequence shown here is derived from an EMBL/GenBank/DDBJ whole genome shotgun (WGS) entry which is preliminary data.</text>
</comment>
<reference evidence="4 5" key="1">
    <citation type="journal article" date="2012" name="J. Bacteriol.">
        <title>Genome sequence of the highly efficient arsenite-oxidizing bacterium Achromobacter arsenitoxydans SY8.</title>
        <authorList>
            <person name="Li X."/>
            <person name="Hu Y."/>
            <person name="Gong J."/>
            <person name="Lin Y."/>
            <person name="Johnstone L."/>
            <person name="Rensing C."/>
            <person name="Wang G."/>
        </authorList>
    </citation>
    <scope>NUCLEOTIDE SEQUENCE [LARGE SCALE GENOMIC DNA]</scope>
    <source>
        <strain evidence="4 5">SY8</strain>
    </source>
</reference>
<dbReference type="CDD" id="cd02803">
    <property type="entry name" value="OYE_like_FMN_family"/>
    <property type="match status" value="1"/>
</dbReference>
<sequence>MNMLADRLERDAQAAHATLFAPLRVGDLSLPNRLAVAPMTRVSATADGRATAQMADYYEAFAVGGFGLVITEGVYTDKAHAQGYLFQPGLADDAQRDAWRPVVDRVHAHGGRILAQLMHAGALSQGNPHRQTTKGPSAVLPAGQQMTFYRGEGRYRMPEAMTTDEIAEAIEGFAQAARRAQEAGFDGVEIHGANGYLLDQFLTAHTNLRDDRYGGSLDNRLRLTVEVIQAVRQSTSNRFVVGVRSSQGKVNDFMHKWEGGQTDAAQIYATLGQQPINYLHTTEYEAWRPAFGEDGPSLAALARRHVAVPVLANGSLHDAVQAEGVLARQEADFISLGRGALAHADWPARLRAGEPREEFDRGLLAPIADLENAGRHKRERAAANCL</sequence>
<dbReference type="InterPro" id="IPR051799">
    <property type="entry name" value="NADH_flavin_oxidoreductase"/>
</dbReference>
<evidence type="ECO:0000313" key="4">
    <source>
        <dbReference type="EMBL" id="EHK66131.1"/>
    </source>
</evidence>
<dbReference type="AlphaFoldDB" id="H0F6F9"/>
<keyword evidence="5" id="KW-1185">Reference proteome</keyword>
<dbReference type="STRING" id="477184.KYC_11763"/>
<proteinExistence type="predicted"/>
<evidence type="ECO:0000313" key="5">
    <source>
        <dbReference type="Proteomes" id="UP000003113"/>
    </source>
</evidence>
<dbReference type="SUPFAM" id="SSF51395">
    <property type="entry name" value="FMN-linked oxidoreductases"/>
    <property type="match status" value="1"/>
</dbReference>
<evidence type="ECO:0000256" key="2">
    <source>
        <dbReference type="ARBA" id="ARBA00023002"/>
    </source>
</evidence>
<evidence type="ECO:0000259" key="3">
    <source>
        <dbReference type="Pfam" id="PF00724"/>
    </source>
</evidence>
<dbReference type="Pfam" id="PF00724">
    <property type="entry name" value="Oxidored_FMN"/>
    <property type="match status" value="1"/>
</dbReference>
<protein>
    <submittedName>
        <fullName evidence="4">NADH:flavin oxidoreductase/NADH oxidase family protein 1</fullName>
    </submittedName>
</protein>
<dbReference type="PANTHER" id="PTHR43656">
    <property type="entry name" value="BINDING OXIDOREDUCTASE, PUTATIVE (AFU_ORTHOLOGUE AFUA_2G08260)-RELATED"/>
    <property type="match status" value="1"/>
</dbReference>
<keyword evidence="1" id="KW-0285">Flavoprotein</keyword>
<dbReference type="GO" id="GO:0016491">
    <property type="term" value="F:oxidoreductase activity"/>
    <property type="evidence" value="ECO:0007669"/>
    <property type="project" value="UniProtKB-KW"/>
</dbReference>